<dbReference type="PANTHER" id="PTHR37089">
    <property type="entry name" value="PROTEIN U-RELATED"/>
    <property type="match status" value="1"/>
</dbReference>
<reference evidence="3 4" key="1">
    <citation type="submission" date="2023-03" db="EMBL/GenBank/DDBJ databases">
        <title>NovoSphingobium album sp. nov. isolated from polycyclic aromatic hydrocarbons- and heavy-metal polluted soil.</title>
        <authorList>
            <person name="Liu Z."/>
            <person name="Wang K."/>
        </authorList>
    </citation>
    <scope>NUCLEOTIDE SEQUENCE [LARGE SCALE GENOMIC DNA]</scope>
    <source>
        <strain evidence="3 4">H3SJ31-1</strain>
    </source>
</reference>
<evidence type="ECO:0000313" key="4">
    <source>
        <dbReference type="Proteomes" id="UP001216253"/>
    </source>
</evidence>
<dbReference type="EMBL" id="JARESE010000036">
    <property type="protein sequence ID" value="MDE8652333.1"/>
    <property type="molecule type" value="Genomic_DNA"/>
</dbReference>
<gene>
    <name evidence="3" type="ORF">PYV00_11520</name>
</gene>
<dbReference type="InterPro" id="IPR007893">
    <property type="entry name" value="Spore_coat_U/FanG"/>
</dbReference>
<feature type="signal peptide" evidence="1">
    <location>
        <begin position="1"/>
        <end position="22"/>
    </location>
</feature>
<feature type="chain" id="PRO_5047216613" evidence="1">
    <location>
        <begin position="23"/>
        <end position="174"/>
    </location>
</feature>
<dbReference type="Pfam" id="PF05229">
    <property type="entry name" value="SCPU"/>
    <property type="match status" value="1"/>
</dbReference>
<keyword evidence="1" id="KW-0732">Signal</keyword>
<organism evidence="3 4">
    <name type="scientific">Novosphingobium album</name>
    <name type="common">ex Liu et al. 2023</name>
    <dbReference type="NCBI Taxonomy" id="3031130"/>
    <lineage>
        <taxon>Bacteria</taxon>
        <taxon>Pseudomonadati</taxon>
        <taxon>Pseudomonadota</taxon>
        <taxon>Alphaproteobacteria</taxon>
        <taxon>Sphingomonadales</taxon>
        <taxon>Sphingomonadaceae</taxon>
        <taxon>Novosphingobium</taxon>
    </lineage>
</organism>
<dbReference type="InterPro" id="IPR053167">
    <property type="entry name" value="Spore_coat_component"/>
</dbReference>
<dbReference type="SMART" id="SM00972">
    <property type="entry name" value="SCPU"/>
    <property type="match status" value="1"/>
</dbReference>
<protein>
    <submittedName>
        <fullName evidence="3">Spore coat U domain-containing protein</fullName>
    </submittedName>
</protein>
<keyword evidence="4" id="KW-1185">Reference proteome</keyword>
<evidence type="ECO:0000256" key="1">
    <source>
        <dbReference type="SAM" id="SignalP"/>
    </source>
</evidence>
<evidence type="ECO:0000259" key="2">
    <source>
        <dbReference type="Pfam" id="PF05229"/>
    </source>
</evidence>
<accession>A0ABT5WT74</accession>
<evidence type="ECO:0000313" key="3">
    <source>
        <dbReference type="EMBL" id="MDE8652333.1"/>
    </source>
</evidence>
<feature type="domain" description="Spore coat protein U/FanG" evidence="2">
    <location>
        <begin position="25"/>
        <end position="171"/>
    </location>
</feature>
<comment type="caution">
    <text evidence="3">The sequence shown here is derived from an EMBL/GenBank/DDBJ whole genome shotgun (WGS) entry which is preliminary data.</text>
</comment>
<proteinExistence type="predicted"/>
<dbReference type="Proteomes" id="UP001216253">
    <property type="component" value="Unassembled WGS sequence"/>
</dbReference>
<name>A0ABT5WT74_9SPHN</name>
<sequence>MAGRLCMAAGMAATLAVPPARAETSATFDLAARIVAGCEINGDTAASGQAIGQTGTLDFGTHSALETGPVTAVMAWNSAVSMRCTPSVALTMAIGAGLHADSARNLQRQAGTSRIAYRLYRDAGFSQELIADQPVPISFSESLPITPAIYGRLVLPGDRPAGTYSDTVVVTFAW</sequence>